<gene>
    <name evidence="1" type="ORF">CPLU01_09058</name>
</gene>
<keyword evidence="2" id="KW-1185">Reference proteome</keyword>
<proteinExistence type="predicted"/>
<sequence length="283" mass="29680">MALTVKTTGVLTSDASDVDAVSVDEAVVLGNVEDSVAPVPGDPGGELAIGDPLVEVPGEVGIELEVVEPVLELGIPGLPTVDEKSVEVLGSTVKDVEPEVDLTEIVWLVDEDEPIVLLDEEKAVSLPVDGPVDVEEPILLLLLGVLLDVLPELAAVELLEVVAGVLVLELVVDTSEGIADADVRLAGVDALVTEEVDGDWLLGVPPGVEAPDKEEVELDDNEPEPEKVELEPVVEEGALVEEPGEMVLLVEVPREEVLEATLEVPVDVDAVPFPEAEGVLLDD</sequence>
<dbReference type="AlphaFoldDB" id="A0A8H6K9H6"/>
<evidence type="ECO:0000313" key="2">
    <source>
        <dbReference type="Proteomes" id="UP000654918"/>
    </source>
</evidence>
<name>A0A8H6K9H6_9PEZI</name>
<evidence type="ECO:0000313" key="1">
    <source>
        <dbReference type="EMBL" id="KAF6827484.1"/>
    </source>
</evidence>
<organism evidence="1 2">
    <name type="scientific">Colletotrichum plurivorum</name>
    <dbReference type="NCBI Taxonomy" id="2175906"/>
    <lineage>
        <taxon>Eukaryota</taxon>
        <taxon>Fungi</taxon>
        <taxon>Dikarya</taxon>
        <taxon>Ascomycota</taxon>
        <taxon>Pezizomycotina</taxon>
        <taxon>Sordariomycetes</taxon>
        <taxon>Hypocreomycetidae</taxon>
        <taxon>Glomerellales</taxon>
        <taxon>Glomerellaceae</taxon>
        <taxon>Colletotrichum</taxon>
        <taxon>Colletotrichum orchidearum species complex</taxon>
    </lineage>
</organism>
<accession>A0A8H6K9H6</accession>
<reference evidence="1" key="1">
    <citation type="journal article" date="2020" name="Phytopathology">
        <title>Genome Sequence Resources of Colletotrichum truncatum, C. plurivorum, C. musicola, and C. sojae: Four Species Pathogenic to Soybean (Glycine max).</title>
        <authorList>
            <person name="Rogerio F."/>
            <person name="Boufleur T.R."/>
            <person name="Ciampi-Guillardi M."/>
            <person name="Sukno S.A."/>
            <person name="Thon M.R."/>
            <person name="Massola Junior N.S."/>
            <person name="Baroncelli R."/>
        </authorList>
    </citation>
    <scope>NUCLEOTIDE SEQUENCE</scope>
    <source>
        <strain evidence="1">LFN00145</strain>
    </source>
</reference>
<dbReference type="EMBL" id="WIGO01000137">
    <property type="protein sequence ID" value="KAF6827484.1"/>
    <property type="molecule type" value="Genomic_DNA"/>
</dbReference>
<comment type="caution">
    <text evidence="1">The sequence shown here is derived from an EMBL/GenBank/DDBJ whole genome shotgun (WGS) entry which is preliminary data.</text>
</comment>
<protein>
    <submittedName>
        <fullName evidence="1">Uncharacterized protein</fullName>
    </submittedName>
</protein>
<dbReference type="Proteomes" id="UP000654918">
    <property type="component" value="Unassembled WGS sequence"/>
</dbReference>